<name>E3GZD6_METFV</name>
<dbReference type="Proteomes" id="UP000002315">
    <property type="component" value="Chromosome"/>
</dbReference>
<keyword evidence="8" id="KW-1185">Reference proteome</keyword>
<dbReference type="GO" id="GO:0003735">
    <property type="term" value="F:structural constituent of ribosome"/>
    <property type="evidence" value="ECO:0007669"/>
    <property type="project" value="InterPro"/>
</dbReference>
<gene>
    <name evidence="7" type="ordered locus">Mfer_0870</name>
</gene>
<dbReference type="NCBIfam" id="NF006332">
    <property type="entry name" value="PRK08562.1"/>
    <property type="match status" value="1"/>
</dbReference>
<evidence type="ECO:0000256" key="4">
    <source>
        <dbReference type="ARBA" id="ARBA00035229"/>
    </source>
</evidence>
<dbReference type="SUPFAM" id="SSF52042">
    <property type="entry name" value="Ribosomal protein L32e"/>
    <property type="match status" value="1"/>
</dbReference>
<dbReference type="PANTHER" id="PTHR23413">
    <property type="entry name" value="60S RIBOSOMAL PROTEIN L32 AND DNA-DIRECTED RNA POLYMERASE II, SUBUNIT N"/>
    <property type="match status" value="1"/>
</dbReference>
<protein>
    <recommendedName>
        <fullName evidence="4">Large ribosomal subunit protein eL32</fullName>
    </recommendedName>
    <alternativeName>
        <fullName evidence="5">50S ribosomal protein L32e</fullName>
    </alternativeName>
</protein>
<evidence type="ECO:0000256" key="5">
    <source>
        <dbReference type="ARBA" id="ARBA00035377"/>
    </source>
</evidence>
<evidence type="ECO:0000256" key="2">
    <source>
        <dbReference type="ARBA" id="ARBA00022980"/>
    </source>
</evidence>
<dbReference type="Pfam" id="PF01655">
    <property type="entry name" value="Ribosomal_L32e"/>
    <property type="match status" value="1"/>
</dbReference>
<dbReference type="PANTHER" id="PTHR23413:SF1">
    <property type="entry name" value="RIBOSOMAL PROTEIN L32"/>
    <property type="match status" value="1"/>
</dbReference>
<feature type="region of interest" description="Disordered" evidence="6">
    <location>
        <begin position="16"/>
        <end position="55"/>
    </location>
</feature>
<dbReference type="KEGG" id="mfv:Mfer_0870"/>
<organism evidence="7 8">
    <name type="scientific">Methanothermus fervidus (strain ATCC 43054 / DSM 2088 / JCM 10308 / V24 S)</name>
    <dbReference type="NCBI Taxonomy" id="523846"/>
    <lineage>
        <taxon>Archaea</taxon>
        <taxon>Methanobacteriati</taxon>
        <taxon>Methanobacteriota</taxon>
        <taxon>Methanomada group</taxon>
        <taxon>Methanobacteria</taxon>
        <taxon>Methanobacteriales</taxon>
        <taxon>Methanothermaceae</taxon>
        <taxon>Methanothermus</taxon>
    </lineage>
</organism>
<dbReference type="OrthoDB" id="372100at2157"/>
<dbReference type="AlphaFoldDB" id="E3GZD6"/>
<accession>E3GZD6</accession>
<dbReference type="InterPro" id="IPR001515">
    <property type="entry name" value="Ribosomal_eL32"/>
</dbReference>
<dbReference type="InterPro" id="IPR023654">
    <property type="entry name" value="Ribosomal_eL32_arc"/>
</dbReference>
<dbReference type="CDD" id="cd00513">
    <property type="entry name" value="Ribosomal_L32_L32e"/>
    <property type="match status" value="1"/>
</dbReference>
<dbReference type="PROSITE" id="PS00580">
    <property type="entry name" value="RIBOSOMAL_L32E"/>
    <property type="match status" value="1"/>
</dbReference>
<dbReference type="SMART" id="SM01393">
    <property type="entry name" value="Ribosomal_L32e"/>
    <property type="match status" value="1"/>
</dbReference>
<sequence>MKKRFKRQEYARYKRLGEKWRRPRGKDSKMRRKEKGKPPMPNIGYRSPKETRGLHPSGYEEVLIHNPKELEDLDAEKQAARISAKVGKRKKALILEKAKELGIKVLNP</sequence>
<dbReference type="GO" id="GO:0006412">
    <property type="term" value="P:translation"/>
    <property type="evidence" value="ECO:0007669"/>
    <property type="project" value="InterPro"/>
</dbReference>
<comment type="similarity">
    <text evidence="1">Belongs to the eukaryotic ribosomal protein eL32 family.</text>
</comment>
<dbReference type="EMBL" id="CP002278">
    <property type="protein sequence ID" value="ADP77668.1"/>
    <property type="molecule type" value="Genomic_DNA"/>
</dbReference>
<keyword evidence="2 7" id="KW-0689">Ribosomal protein</keyword>
<reference evidence="7 8" key="1">
    <citation type="journal article" date="2010" name="Stand. Genomic Sci.">
        <title>Complete genome sequence of Methanothermus fervidus type strain (V24S).</title>
        <authorList>
            <person name="Anderson I."/>
            <person name="Djao O.D."/>
            <person name="Misra M."/>
            <person name="Chertkov O."/>
            <person name="Nolan M."/>
            <person name="Lucas S."/>
            <person name="Lapidus A."/>
            <person name="Del Rio T.G."/>
            <person name="Tice H."/>
            <person name="Cheng J.F."/>
            <person name="Tapia R."/>
            <person name="Han C."/>
            <person name="Goodwin L."/>
            <person name="Pitluck S."/>
            <person name="Liolios K."/>
            <person name="Ivanova N."/>
            <person name="Mavromatis K."/>
            <person name="Mikhailova N."/>
            <person name="Pati A."/>
            <person name="Brambilla E."/>
            <person name="Chen A."/>
            <person name="Palaniappan K."/>
            <person name="Land M."/>
            <person name="Hauser L."/>
            <person name="Chang Y.J."/>
            <person name="Jeffries C.D."/>
            <person name="Sikorski J."/>
            <person name="Spring S."/>
            <person name="Rohde M."/>
            <person name="Eichinger K."/>
            <person name="Huber H."/>
            <person name="Wirth R."/>
            <person name="Goker M."/>
            <person name="Detter J.C."/>
            <person name="Woyke T."/>
            <person name="Bristow J."/>
            <person name="Eisen J.A."/>
            <person name="Markowitz V."/>
            <person name="Hugenholtz P."/>
            <person name="Klenk H.P."/>
            <person name="Kyrpides N.C."/>
        </authorList>
    </citation>
    <scope>NUCLEOTIDE SEQUENCE [LARGE SCALE GENOMIC DNA]</scope>
    <source>
        <strain evidence="8">ATCC 43054 / DSM 2088 / JCM 10308 / V24 S</strain>
    </source>
</reference>
<proteinExistence type="inferred from homology"/>
<evidence type="ECO:0000256" key="3">
    <source>
        <dbReference type="ARBA" id="ARBA00023274"/>
    </source>
</evidence>
<dbReference type="HOGENOM" id="CLU_071479_3_1_2"/>
<evidence type="ECO:0000256" key="6">
    <source>
        <dbReference type="SAM" id="MobiDB-lite"/>
    </source>
</evidence>
<feature type="compositionally biased region" description="Basic and acidic residues" evidence="6">
    <location>
        <begin position="16"/>
        <end position="28"/>
    </location>
</feature>
<evidence type="ECO:0000256" key="1">
    <source>
        <dbReference type="ARBA" id="ARBA00008431"/>
    </source>
</evidence>
<dbReference type="STRING" id="523846.Mfer_0870"/>
<keyword evidence="3" id="KW-0687">Ribonucleoprotein</keyword>
<evidence type="ECO:0000313" key="8">
    <source>
        <dbReference type="Proteomes" id="UP000002315"/>
    </source>
</evidence>
<dbReference type="InterPro" id="IPR036351">
    <property type="entry name" value="Ribosomal_eL32_sf"/>
</dbReference>
<evidence type="ECO:0000313" key="7">
    <source>
        <dbReference type="EMBL" id="ADP77668.1"/>
    </source>
</evidence>
<dbReference type="InterPro" id="IPR018263">
    <property type="entry name" value="Ribosomal_eL32_CS"/>
</dbReference>
<dbReference type="GO" id="GO:0022625">
    <property type="term" value="C:cytosolic large ribosomal subunit"/>
    <property type="evidence" value="ECO:0007669"/>
    <property type="project" value="TreeGrafter"/>
</dbReference>